<evidence type="ECO:0000256" key="2">
    <source>
        <dbReference type="ARBA" id="ARBA00007363"/>
    </source>
</evidence>
<sequence>MWRTVLRARSLLPKVARPRARPGTALLCSRVNQGGAVQATEPSVQPAAPEPACSAYKLQGRIPTALDRKLLLWSGRFKREQDIPEMVSNEMLYAAGNKIRVKICYMMIGLTVVACLIMVVSGKKAFKQHENLTKWNLEKKAKLKEEFEQKLVTEKPQ</sequence>
<accession>A0A401T7S9</accession>
<dbReference type="PANTHER" id="PTHR13674:SF5">
    <property type="entry name" value="UPF0389 PROTEIN CG9231"/>
    <property type="match status" value="1"/>
</dbReference>
<name>A0A401T7S9_CHIPU</name>
<proteinExistence type="inferred from homology"/>
<dbReference type="GO" id="GO:0016020">
    <property type="term" value="C:membrane"/>
    <property type="evidence" value="ECO:0007669"/>
    <property type="project" value="UniProtKB-SubCell"/>
</dbReference>
<evidence type="ECO:0000256" key="1">
    <source>
        <dbReference type="ARBA" id="ARBA00004167"/>
    </source>
</evidence>
<comment type="subcellular location">
    <subcellularLocation>
        <location evidence="1">Membrane</location>
        <topology evidence="1">Single-pass membrane protein</topology>
    </subcellularLocation>
</comment>
<keyword evidence="8" id="KW-1185">Reference proteome</keyword>
<comment type="caution">
    <text evidence="7">The sequence shown here is derived from an EMBL/GenBank/DDBJ whole genome shotgun (WGS) entry which is preliminary data.</text>
</comment>
<keyword evidence="5 6" id="KW-0472">Membrane</keyword>
<keyword evidence="4 6" id="KW-1133">Transmembrane helix</keyword>
<dbReference type="Pfam" id="PF06388">
    <property type="entry name" value="DUF1075"/>
    <property type="match status" value="1"/>
</dbReference>
<evidence type="ECO:0008006" key="9">
    <source>
        <dbReference type="Google" id="ProtNLM"/>
    </source>
</evidence>
<reference evidence="7 8" key="1">
    <citation type="journal article" date="2018" name="Nat. Ecol. Evol.">
        <title>Shark genomes provide insights into elasmobranch evolution and the origin of vertebrates.</title>
        <authorList>
            <person name="Hara Y"/>
            <person name="Yamaguchi K"/>
            <person name="Onimaru K"/>
            <person name="Kadota M"/>
            <person name="Koyanagi M"/>
            <person name="Keeley SD"/>
            <person name="Tatsumi K"/>
            <person name="Tanaka K"/>
            <person name="Motone F"/>
            <person name="Kageyama Y"/>
            <person name="Nozu R"/>
            <person name="Adachi N"/>
            <person name="Nishimura O"/>
            <person name="Nakagawa R"/>
            <person name="Tanegashima C"/>
            <person name="Kiyatake I"/>
            <person name="Matsumoto R"/>
            <person name="Murakumo K"/>
            <person name="Nishida K"/>
            <person name="Terakita A"/>
            <person name="Kuratani S"/>
            <person name="Sato K"/>
            <person name="Hyodo S Kuraku.S."/>
        </authorList>
    </citation>
    <scope>NUCLEOTIDE SEQUENCE [LARGE SCALE GENOMIC DNA]</scope>
</reference>
<evidence type="ECO:0000256" key="6">
    <source>
        <dbReference type="SAM" id="Phobius"/>
    </source>
</evidence>
<comment type="similarity">
    <text evidence="2">Belongs to the UPF0389 family.</text>
</comment>
<dbReference type="PANTHER" id="PTHR13674">
    <property type="entry name" value="GROWTH AND TRANSFORMATION-DEPENDENT PROTEIN"/>
    <property type="match status" value="1"/>
</dbReference>
<keyword evidence="3 6" id="KW-0812">Transmembrane</keyword>
<protein>
    <recommendedName>
        <fullName evidence="9">Protein FAM162A</fullName>
    </recommendedName>
</protein>
<evidence type="ECO:0000313" key="8">
    <source>
        <dbReference type="Proteomes" id="UP000287033"/>
    </source>
</evidence>
<evidence type="ECO:0000313" key="7">
    <source>
        <dbReference type="EMBL" id="GCC38699.1"/>
    </source>
</evidence>
<evidence type="ECO:0000256" key="5">
    <source>
        <dbReference type="ARBA" id="ARBA00023136"/>
    </source>
</evidence>
<evidence type="ECO:0000256" key="4">
    <source>
        <dbReference type="ARBA" id="ARBA00022989"/>
    </source>
</evidence>
<dbReference type="EMBL" id="BEZZ01001233">
    <property type="protein sequence ID" value="GCC38699.1"/>
    <property type="molecule type" value="Genomic_DNA"/>
</dbReference>
<gene>
    <name evidence="7" type="ORF">chiPu_0017215</name>
</gene>
<feature type="transmembrane region" description="Helical" evidence="6">
    <location>
        <begin position="103"/>
        <end position="122"/>
    </location>
</feature>
<dbReference type="OrthoDB" id="8193498at2759"/>
<dbReference type="InterPro" id="IPR009432">
    <property type="entry name" value="DUF1075"/>
</dbReference>
<dbReference type="AlphaFoldDB" id="A0A401T7S9"/>
<dbReference type="Proteomes" id="UP000287033">
    <property type="component" value="Unassembled WGS sequence"/>
</dbReference>
<dbReference type="OMA" id="AFKQHEN"/>
<evidence type="ECO:0000256" key="3">
    <source>
        <dbReference type="ARBA" id="ARBA00022692"/>
    </source>
</evidence>
<dbReference type="STRING" id="137246.A0A401T7S9"/>
<organism evidence="7 8">
    <name type="scientific">Chiloscyllium punctatum</name>
    <name type="common">Brownbanded bambooshark</name>
    <name type="synonym">Hemiscyllium punctatum</name>
    <dbReference type="NCBI Taxonomy" id="137246"/>
    <lineage>
        <taxon>Eukaryota</taxon>
        <taxon>Metazoa</taxon>
        <taxon>Chordata</taxon>
        <taxon>Craniata</taxon>
        <taxon>Vertebrata</taxon>
        <taxon>Chondrichthyes</taxon>
        <taxon>Elasmobranchii</taxon>
        <taxon>Galeomorphii</taxon>
        <taxon>Galeoidea</taxon>
        <taxon>Orectolobiformes</taxon>
        <taxon>Hemiscylliidae</taxon>
        <taxon>Chiloscyllium</taxon>
    </lineage>
</organism>